<evidence type="ECO:0000313" key="3">
    <source>
        <dbReference type="Proteomes" id="UP000663864"/>
    </source>
</evidence>
<dbReference type="Gene3D" id="1.20.1070.10">
    <property type="entry name" value="Rhodopsin 7-helix transmembrane proteins"/>
    <property type="match status" value="1"/>
</dbReference>
<sequence length="90" mass="10571">MTRMTLFHIAPVILFQAPFAISQCYFLAMGISKDPIRGAQEQIVQQFFNVLGYGIYATSFYCYYVASKRFREQVFNVLSFNQQRRNRVQP</sequence>
<reference evidence="2" key="1">
    <citation type="submission" date="2021-02" db="EMBL/GenBank/DDBJ databases">
        <authorList>
            <person name="Nowell W R."/>
        </authorList>
    </citation>
    <scope>NUCLEOTIDE SEQUENCE</scope>
</reference>
<evidence type="ECO:0000313" key="2">
    <source>
        <dbReference type="EMBL" id="CAF1204582.1"/>
    </source>
</evidence>
<evidence type="ECO:0000256" key="1">
    <source>
        <dbReference type="SAM" id="Phobius"/>
    </source>
</evidence>
<organism evidence="2 3">
    <name type="scientific">Rotaria sordida</name>
    <dbReference type="NCBI Taxonomy" id="392033"/>
    <lineage>
        <taxon>Eukaryota</taxon>
        <taxon>Metazoa</taxon>
        <taxon>Spiralia</taxon>
        <taxon>Gnathifera</taxon>
        <taxon>Rotifera</taxon>
        <taxon>Eurotatoria</taxon>
        <taxon>Bdelloidea</taxon>
        <taxon>Philodinida</taxon>
        <taxon>Philodinidae</taxon>
        <taxon>Rotaria</taxon>
    </lineage>
</organism>
<comment type="caution">
    <text evidence="2">The sequence shown here is derived from an EMBL/GenBank/DDBJ whole genome shotgun (WGS) entry which is preliminary data.</text>
</comment>
<keyword evidence="1" id="KW-1133">Transmembrane helix</keyword>
<keyword evidence="1" id="KW-0812">Transmembrane</keyword>
<proteinExistence type="predicted"/>
<keyword evidence="1" id="KW-0472">Membrane</keyword>
<dbReference type="AlphaFoldDB" id="A0A814WRF4"/>
<gene>
    <name evidence="2" type="ORF">ZHD862_LOCUS23036</name>
</gene>
<dbReference type="Proteomes" id="UP000663864">
    <property type="component" value="Unassembled WGS sequence"/>
</dbReference>
<feature type="transmembrane region" description="Helical" evidence="1">
    <location>
        <begin position="46"/>
        <end position="66"/>
    </location>
</feature>
<name>A0A814WRF4_9BILA</name>
<accession>A0A814WRF4</accession>
<protein>
    <submittedName>
        <fullName evidence="2">Uncharacterized protein</fullName>
    </submittedName>
</protein>
<dbReference type="EMBL" id="CAJNOT010001473">
    <property type="protein sequence ID" value="CAF1204582.1"/>
    <property type="molecule type" value="Genomic_DNA"/>
</dbReference>